<protein>
    <submittedName>
        <fullName evidence="3">Uncharacterized protein</fullName>
    </submittedName>
</protein>
<sequence length="78" mass="8878">MYAASKKYLSTKTLPSQQSEVNRGSLWLSGYVFALCSKGHRFKSEPCSCIHECIFDRNPKDCCCSYYGDRALRNTLGR</sequence>
<name>A0A0B7B3V0_9EUPU</name>
<reference evidence="3" key="1">
    <citation type="submission" date="2014-12" db="EMBL/GenBank/DDBJ databases">
        <title>Insight into the proteome of Arion vulgaris.</title>
        <authorList>
            <person name="Aradska J."/>
            <person name="Bulat T."/>
            <person name="Smidak R."/>
            <person name="Sarate P."/>
            <person name="Gangsoo J."/>
            <person name="Sialana F."/>
            <person name="Bilban M."/>
            <person name="Lubec G."/>
        </authorList>
    </citation>
    <scope>NUCLEOTIDE SEQUENCE</scope>
    <source>
        <tissue evidence="3">Skin</tissue>
    </source>
</reference>
<dbReference type="EMBL" id="HACG01040678">
    <property type="protein sequence ID" value="CEK87543.1"/>
    <property type="molecule type" value="Transcribed_RNA"/>
</dbReference>
<evidence type="ECO:0000313" key="1">
    <source>
        <dbReference type="EMBL" id="CEK87540.1"/>
    </source>
</evidence>
<evidence type="ECO:0000313" key="3">
    <source>
        <dbReference type="EMBL" id="CEK87542.1"/>
    </source>
</evidence>
<evidence type="ECO:0000313" key="2">
    <source>
        <dbReference type="EMBL" id="CEK87541.1"/>
    </source>
</evidence>
<organism evidence="3">
    <name type="scientific">Arion vulgaris</name>
    <dbReference type="NCBI Taxonomy" id="1028688"/>
    <lineage>
        <taxon>Eukaryota</taxon>
        <taxon>Metazoa</taxon>
        <taxon>Spiralia</taxon>
        <taxon>Lophotrochozoa</taxon>
        <taxon>Mollusca</taxon>
        <taxon>Gastropoda</taxon>
        <taxon>Heterobranchia</taxon>
        <taxon>Euthyneura</taxon>
        <taxon>Panpulmonata</taxon>
        <taxon>Eupulmonata</taxon>
        <taxon>Stylommatophora</taxon>
        <taxon>Helicina</taxon>
        <taxon>Arionoidea</taxon>
        <taxon>Arionidae</taxon>
        <taxon>Arion</taxon>
    </lineage>
</organism>
<dbReference type="EMBL" id="HACG01040677">
    <property type="protein sequence ID" value="CEK87542.1"/>
    <property type="molecule type" value="Transcribed_RNA"/>
</dbReference>
<dbReference type="AlphaFoldDB" id="A0A0B7B3V0"/>
<accession>A0A0B7B3V0</accession>
<evidence type="ECO:0000313" key="4">
    <source>
        <dbReference type="EMBL" id="CEK87543.1"/>
    </source>
</evidence>
<dbReference type="EMBL" id="HACG01040675">
    <property type="protein sequence ID" value="CEK87540.1"/>
    <property type="molecule type" value="Transcribed_RNA"/>
</dbReference>
<gene>
    <name evidence="3" type="primary">ORF159967</name>
    <name evidence="1" type="synonym">ORF159960</name>
    <name evidence="2" type="synonym">ORF159964</name>
    <name evidence="4" type="synonym">ORF159970</name>
</gene>
<dbReference type="EMBL" id="HACG01040676">
    <property type="protein sequence ID" value="CEK87541.1"/>
    <property type="molecule type" value="Transcribed_RNA"/>
</dbReference>
<proteinExistence type="predicted"/>